<keyword evidence="2" id="KW-0540">Nuclease</keyword>
<dbReference type="InterPro" id="IPR036691">
    <property type="entry name" value="Endo/exonu/phosph_ase_sf"/>
</dbReference>
<dbReference type="AlphaFoldDB" id="A0A4R5DCS6"/>
<proteinExistence type="predicted"/>
<dbReference type="Pfam" id="PF19580">
    <property type="entry name" value="Exo_endo_phos_3"/>
    <property type="match status" value="1"/>
</dbReference>
<dbReference type="SUPFAM" id="SSF56219">
    <property type="entry name" value="DNase I-like"/>
    <property type="match status" value="1"/>
</dbReference>
<dbReference type="RefSeq" id="WP_131961537.1">
    <property type="nucleotide sequence ID" value="NZ_SMFL01000014.1"/>
</dbReference>
<keyword evidence="3" id="KW-1185">Reference proteome</keyword>
<dbReference type="PANTHER" id="PTHR42834">
    <property type="entry name" value="ENDONUCLEASE/EXONUCLEASE/PHOSPHATASE FAMILY PROTEIN (AFU_ORTHOLOGUE AFUA_3G09210)"/>
    <property type="match status" value="1"/>
</dbReference>
<evidence type="ECO:0000313" key="3">
    <source>
        <dbReference type="Proteomes" id="UP000294850"/>
    </source>
</evidence>
<evidence type="ECO:0000259" key="1">
    <source>
        <dbReference type="Pfam" id="PF19580"/>
    </source>
</evidence>
<dbReference type="EMBL" id="SMFL01000014">
    <property type="protein sequence ID" value="TDE10807.1"/>
    <property type="molecule type" value="Genomic_DNA"/>
</dbReference>
<sequence>MKIASFNVENLFDRAKAFNDDTAAAKKVVKLEAELNTIFEQPVYSAADKDRILSIMKETGILKSDNGPYLLLRKIRGKLINRPKSGTGYTIDADGRGDWVGWAELKTAHVNARAVMNTGRVLRDVNADILAVVEAEHRVALKQFSDYVLDQVGGTPYEHVMLIDGNDDRGIDVGLMTRKGYPIGLMRSHIHDVNGEGKAVFSRDCPEYCVHTPDGEKIWVLPNHFKSKFGGNDPVSQAKRTLQAERTAEIYNGLLSEGNQNIVVLGDLNDTPESAPIQALLTSTDLRDISEHPSFNTGSYPGKGTYDAGRDNQKIDYLLLSPALFNRVTAGGIFRKGAWPGARARRWDVYPELEKEIHAASDHHLIWCEII</sequence>
<keyword evidence="2" id="KW-0378">Hydrolase</keyword>
<dbReference type="Proteomes" id="UP000294850">
    <property type="component" value="Unassembled WGS sequence"/>
</dbReference>
<reference evidence="2 3" key="1">
    <citation type="submission" date="2019-03" db="EMBL/GenBank/DDBJ databases">
        <title>Dyadobacter AR-3-6 sp. nov., isolated from arctic soil.</title>
        <authorList>
            <person name="Chaudhary D.K."/>
        </authorList>
    </citation>
    <scope>NUCLEOTIDE SEQUENCE [LARGE SCALE GENOMIC DNA]</scope>
    <source>
        <strain evidence="2 3">AR-3-6</strain>
    </source>
</reference>
<keyword evidence="2" id="KW-0269">Exonuclease</keyword>
<dbReference type="InterPro" id="IPR005135">
    <property type="entry name" value="Endo/exonuclease/phosphatase"/>
</dbReference>
<name>A0A4R5DCS6_9BACT</name>
<protein>
    <submittedName>
        <fullName evidence="2">Endonuclease/exonuclease/phosphatase family protein</fullName>
    </submittedName>
</protein>
<dbReference type="GO" id="GO:0004527">
    <property type="term" value="F:exonuclease activity"/>
    <property type="evidence" value="ECO:0007669"/>
    <property type="project" value="UniProtKB-KW"/>
</dbReference>
<dbReference type="Gene3D" id="3.60.10.10">
    <property type="entry name" value="Endonuclease/exonuclease/phosphatase"/>
    <property type="match status" value="1"/>
</dbReference>
<dbReference type="PANTHER" id="PTHR42834:SF1">
    <property type="entry name" value="ENDONUCLEASE_EXONUCLEASE_PHOSPHATASE FAMILY PROTEIN (AFU_ORTHOLOGUE AFUA_3G09210)"/>
    <property type="match status" value="1"/>
</dbReference>
<dbReference type="GO" id="GO:0004519">
    <property type="term" value="F:endonuclease activity"/>
    <property type="evidence" value="ECO:0007669"/>
    <property type="project" value="UniProtKB-KW"/>
</dbReference>
<evidence type="ECO:0000313" key="2">
    <source>
        <dbReference type="EMBL" id="TDE10807.1"/>
    </source>
</evidence>
<accession>A0A4R5DCS6</accession>
<comment type="caution">
    <text evidence="2">The sequence shown here is derived from an EMBL/GenBank/DDBJ whole genome shotgun (WGS) entry which is preliminary data.</text>
</comment>
<organism evidence="2 3">
    <name type="scientific">Dyadobacter psychrotolerans</name>
    <dbReference type="NCBI Taxonomy" id="2541721"/>
    <lineage>
        <taxon>Bacteria</taxon>
        <taxon>Pseudomonadati</taxon>
        <taxon>Bacteroidota</taxon>
        <taxon>Cytophagia</taxon>
        <taxon>Cytophagales</taxon>
        <taxon>Spirosomataceae</taxon>
        <taxon>Dyadobacter</taxon>
    </lineage>
</organism>
<keyword evidence="2" id="KW-0255">Endonuclease</keyword>
<feature type="domain" description="Endonuclease/exonuclease/phosphatase" evidence="1">
    <location>
        <begin position="124"/>
        <end position="326"/>
    </location>
</feature>
<dbReference type="OrthoDB" id="9802724at2"/>
<gene>
    <name evidence="2" type="ORF">E0F88_27425</name>
</gene>